<gene>
    <name evidence="2" type="ORF">EHQ62_06840</name>
</gene>
<feature type="transmembrane region" description="Helical" evidence="1">
    <location>
        <begin position="6"/>
        <end position="24"/>
    </location>
</feature>
<keyword evidence="3" id="KW-1185">Reference proteome</keyword>
<sequence>MRPVIVFPILFCVVCILFGNYFLYSGTNQKIERYKENPPFRIEDVTASTGLSFLLDKNPSTVWRKIRNSPVDFDFFLEMQLSHVWDGKVFQPRKFESLSVEACPNDTIPPFTLRFLLRESINVDKELRMPKDIVSFVHLFQEKGKHQISIPLDKLPKFQIETEYPKNIYILTPEFKLNGGTGCLAEVKLKEVL</sequence>
<dbReference type="Proteomes" id="UP000297567">
    <property type="component" value="Unassembled WGS sequence"/>
</dbReference>
<evidence type="ECO:0000313" key="2">
    <source>
        <dbReference type="EMBL" id="TGL70690.1"/>
    </source>
</evidence>
<accession>A0A4Z0ZU22</accession>
<reference evidence="2" key="1">
    <citation type="journal article" date="2019" name="PLoS Negl. Trop. Dis.">
        <title>Revisiting the worldwide diversity of Leptospira species in the environment.</title>
        <authorList>
            <person name="Vincent A.T."/>
            <person name="Schiettekatte O."/>
            <person name="Bourhy P."/>
            <person name="Veyrier F.J."/>
            <person name="Picardeau M."/>
        </authorList>
    </citation>
    <scope>NUCLEOTIDE SEQUENCE [LARGE SCALE GENOMIC DNA]</scope>
    <source>
        <strain evidence="2">201702451</strain>
    </source>
</reference>
<keyword evidence="1" id="KW-0812">Transmembrane</keyword>
<comment type="caution">
    <text evidence="2">The sequence shown here is derived from an EMBL/GenBank/DDBJ whole genome shotgun (WGS) entry which is preliminary data.</text>
</comment>
<keyword evidence="1" id="KW-1133">Transmembrane helix</keyword>
<protein>
    <submittedName>
        <fullName evidence="2">Uncharacterized protein</fullName>
    </submittedName>
</protein>
<dbReference type="AlphaFoldDB" id="A0A4Z0ZU22"/>
<dbReference type="EMBL" id="RQGH01000013">
    <property type="protein sequence ID" value="TGL70690.1"/>
    <property type="molecule type" value="Genomic_DNA"/>
</dbReference>
<organism evidence="2 3">
    <name type="scientific">Leptospira jelokensis</name>
    <dbReference type="NCBI Taxonomy" id="2484931"/>
    <lineage>
        <taxon>Bacteria</taxon>
        <taxon>Pseudomonadati</taxon>
        <taxon>Spirochaetota</taxon>
        <taxon>Spirochaetia</taxon>
        <taxon>Leptospirales</taxon>
        <taxon>Leptospiraceae</taxon>
        <taxon>Leptospira</taxon>
    </lineage>
</organism>
<proteinExistence type="predicted"/>
<name>A0A4Z0ZU22_9LEPT</name>
<dbReference type="RefSeq" id="WP_135641459.1">
    <property type="nucleotide sequence ID" value="NZ_RQGH01000013.1"/>
</dbReference>
<evidence type="ECO:0000256" key="1">
    <source>
        <dbReference type="SAM" id="Phobius"/>
    </source>
</evidence>
<keyword evidence="1" id="KW-0472">Membrane</keyword>
<evidence type="ECO:0000313" key="3">
    <source>
        <dbReference type="Proteomes" id="UP000297567"/>
    </source>
</evidence>